<evidence type="ECO:0000313" key="2">
    <source>
        <dbReference type="EMBL" id="KAE8662762.1"/>
    </source>
</evidence>
<dbReference type="Proteomes" id="UP000436088">
    <property type="component" value="Unassembled WGS sequence"/>
</dbReference>
<organism evidence="2 3">
    <name type="scientific">Hibiscus syriacus</name>
    <name type="common">Rose of Sharon</name>
    <dbReference type="NCBI Taxonomy" id="106335"/>
    <lineage>
        <taxon>Eukaryota</taxon>
        <taxon>Viridiplantae</taxon>
        <taxon>Streptophyta</taxon>
        <taxon>Embryophyta</taxon>
        <taxon>Tracheophyta</taxon>
        <taxon>Spermatophyta</taxon>
        <taxon>Magnoliopsida</taxon>
        <taxon>eudicotyledons</taxon>
        <taxon>Gunneridae</taxon>
        <taxon>Pentapetalae</taxon>
        <taxon>rosids</taxon>
        <taxon>malvids</taxon>
        <taxon>Malvales</taxon>
        <taxon>Malvaceae</taxon>
        <taxon>Malvoideae</taxon>
        <taxon>Hibiscus</taxon>
    </lineage>
</organism>
<protein>
    <recommendedName>
        <fullName evidence="1">RNase H type-1 domain-containing protein</fullName>
    </recommendedName>
</protein>
<dbReference type="InterPro" id="IPR012337">
    <property type="entry name" value="RNaseH-like_sf"/>
</dbReference>
<sequence>MFVITCWKLWKRRCCILLQDDYVERDDFLPQCIQFKDEIAATEILKTGSRGSNLGIHCWKKPDQNWVKVNADGAMRGTMGMVATGEVVRDDHGNWIRGFSRSIGFCIALNAELWVLHDTLLIAWDMEFRKVETETDCRTIVELLNNSPRERDDSATVTMIQALLLRDWEAKVKYTHREANMVADKRRNG</sequence>
<feature type="domain" description="RNase H type-1" evidence="1">
    <location>
        <begin position="70"/>
        <end position="185"/>
    </location>
</feature>
<dbReference type="GO" id="GO:0004523">
    <property type="term" value="F:RNA-DNA hybrid ribonuclease activity"/>
    <property type="evidence" value="ECO:0007669"/>
    <property type="project" value="InterPro"/>
</dbReference>
<comment type="caution">
    <text evidence="2">The sequence shown here is derived from an EMBL/GenBank/DDBJ whole genome shotgun (WGS) entry which is preliminary data.</text>
</comment>
<dbReference type="InterPro" id="IPR036397">
    <property type="entry name" value="RNaseH_sf"/>
</dbReference>
<dbReference type="CDD" id="cd06222">
    <property type="entry name" value="RNase_H_like"/>
    <property type="match status" value="1"/>
</dbReference>
<dbReference type="InterPro" id="IPR044730">
    <property type="entry name" value="RNase_H-like_dom_plant"/>
</dbReference>
<evidence type="ECO:0000313" key="3">
    <source>
        <dbReference type="Proteomes" id="UP000436088"/>
    </source>
</evidence>
<dbReference type="InterPro" id="IPR053151">
    <property type="entry name" value="RNase_H-like"/>
</dbReference>
<dbReference type="PANTHER" id="PTHR47723">
    <property type="entry name" value="OS05G0353850 PROTEIN"/>
    <property type="match status" value="1"/>
</dbReference>
<dbReference type="PANTHER" id="PTHR47723:SF13">
    <property type="entry name" value="PUTATIVE-RELATED"/>
    <property type="match status" value="1"/>
</dbReference>
<dbReference type="Gene3D" id="3.30.420.10">
    <property type="entry name" value="Ribonuclease H-like superfamily/Ribonuclease H"/>
    <property type="match status" value="1"/>
</dbReference>
<dbReference type="InterPro" id="IPR002156">
    <property type="entry name" value="RNaseH_domain"/>
</dbReference>
<dbReference type="EMBL" id="VEPZ02001693">
    <property type="protein sequence ID" value="KAE8662762.1"/>
    <property type="molecule type" value="Genomic_DNA"/>
</dbReference>
<gene>
    <name evidence="2" type="ORF">F3Y22_tig00113124pilonHSYRG00003</name>
</gene>
<keyword evidence="3" id="KW-1185">Reference proteome</keyword>
<dbReference type="SUPFAM" id="SSF53098">
    <property type="entry name" value="Ribonuclease H-like"/>
    <property type="match status" value="1"/>
</dbReference>
<accession>A0A6A2WPQ3</accession>
<dbReference type="AlphaFoldDB" id="A0A6A2WPQ3"/>
<reference evidence="2" key="1">
    <citation type="submission" date="2019-09" db="EMBL/GenBank/DDBJ databases">
        <title>Draft genome information of white flower Hibiscus syriacus.</title>
        <authorList>
            <person name="Kim Y.-M."/>
        </authorList>
    </citation>
    <scope>NUCLEOTIDE SEQUENCE [LARGE SCALE GENOMIC DNA]</scope>
    <source>
        <strain evidence="2">YM2019G1</strain>
    </source>
</reference>
<dbReference type="GO" id="GO:0003676">
    <property type="term" value="F:nucleic acid binding"/>
    <property type="evidence" value="ECO:0007669"/>
    <property type="project" value="InterPro"/>
</dbReference>
<proteinExistence type="predicted"/>
<dbReference type="Pfam" id="PF13456">
    <property type="entry name" value="RVT_3"/>
    <property type="match status" value="1"/>
</dbReference>
<name>A0A6A2WPQ3_HIBSY</name>
<evidence type="ECO:0000259" key="1">
    <source>
        <dbReference type="Pfam" id="PF13456"/>
    </source>
</evidence>